<comment type="caution">
    <text evidence="5">The sequence shown here is derived from an EMBL/GenBank/DDBJ whole genome shotgun (WGS) entry which is preliminary data.</text>
</comment>
<accession>A0ABU0PTJ6</accession>
<evidence type="ECO:0000256" key="1">
    <source>
        <dbReference type="ARBA" id="ARBA00009865"/>
    </source>
</evidence>
<feature type="compositionally biased region" description="Low complexity" evidence="4">
    <location>
        <begin position="11"/>
        <end position="21"/>
    </location>
</feature>
<evidence type="ECO:0000256" key="2">
    <source>
        <dbReference type="ARBA" id="ARBA00022801"/>
    </source>
</evidence>
<gene>
    <name evidence="5" type="ORF">QFZ56_000229</name>
</gene>
<evidence type="ECO:0000256" key="4">
    <source>
        <dbReference type="SAM" id="MobiDB-lite"/>
    </source>
</evidence>
<comment type="similarity">
    <text evidence="1">Belongs to the glycosyl hydrolase 43 family.</text>
</comment>
<name>A0ABU0PTJ6_STRAH</name>
<evidence type="ECO:0000256" key="3">
    <source>
        <dbReference type="ARBA" id="ARBA00023295"/>
    </source>
</evidence>
<keyword evidence="6" id="KW-1185">Reference proteome</keyword>
<reference evidence="5 6" key="1">
    <citation type="submission" date="2023-07" db="EMBL/GenBank/DDBJ databases">
        <title>Comparative genomics of wheat-associated soil bacteria to identify genetic determinants of phenazine resistance.</title>
        <authorList>
            <person name="Mouncey N."/>
        </authorList>
    </citation>
    <scope>NUCLEOTIDE SEQUENCE [LARGE SCALE GENOMIC DNA]</scope>
    <source>
        <strain evidence="5 6">W4I19-2</strain>
    </source>
</reference>
<organism evidence="5 6">
    <name type="scientific">Streptomyces achromogenes</name>
    <dbReference type="NCBI Taxonomy" id="67255"/>
    <lineage>
        <taxon>Bacteria</taxon>
        <taxon>Bacillati</taxon>
        <taxon>Actinomycetota</taxon>
        <taxon>Actinomycetes</taxon>
        <taxon>Kitasatosporales</taxon>
        <taxon>Streptomycetaceae</taxon>
        <taxon>Streptomyces</taxon>
    </lineage>
</organism>
<dbReference type="SUPFAM" id="SSF75005">
    <property type="entry name" value="Arabinanase/levansucrase/invertase"/>
    <property type="match status" value="1"/>
</dbReference>
<dbReference type="EMBL" id="JAUSYA010000001">
    <property type="protein sequence ID" value="MDQ0681266.1"/>
    <property type="molecule type" value="Genomic_DNA"/>
</dbReference>
<keyword evidence="2" id="KW-0378">Hydrolase</keyword>
<dbReference type="Pfam" id="PF04616">
    <property type="entry name" value="Glyco_hydro_43"/>
    <property type="match status" value="1"/>
</dbReference>
<protein>
    <submittedName>
        <fullName evidence="5">Beta-xylosidase</fullName>
    </submittedName>
</protein>
<proteinExistence type="inferred from homology"/>
<keyword evidence="3" id="KW-0326">Glycosidase</keyword>
<evidence type="ECO:0000313" key="6">
    <source>
        <dbReference type="Proteomes" id="UP001243364"/>
    </source>
</evidence>
<dbReference type="RefSeq" id="WP_307039195.1">
    <property type="nucleotide sequence ID" value="NZ_JAUSYA010000001.1"/>
</dbReference>
<dbReference type="InterPro" id="IPR051795">
    <property type="entry name" value="Glycosyl_Hydrlase_43"/>
</dbReference>
<dbReference type="PANTHER" id="PTHR42812:SF12">
    <property type="entry name" value="BETA-XYLOSIDASE-RELATED"/>
    <property type="match status" value="1"/>
</dbReference>
<sequence length="169" mass="18230">MSPGVLPSSRAAAATPPAGTWGDQGDGSYVNPVLPGDFGDWDCIRVGTDYYGITSTFGYSPGMAVLHSKDLVNWRTLGSVADDVTRIGPLLNWDRMNRYGRGVRAGAIRYHAGRYWTAVNGSQGPAGDWADDMKKPSSGVLKYTHRPRPAVRAAYLERSSRSAAERGPI</sequence>
<dbReference type="Proteomes" id="UP001243364">
    <property type="component" value="Unassembled WGS sequence"/>
</dbReference>
<dbReference type="Gene3D" id="2.115.10.20">
    <property type="entry name" value="Glycosyl hydrolase domain, family 43"/>
    <property type="match status" value="1"/>
</dbReference>
<evidence type="ECO:0000313" key="5">
    <source>
        <dbReference type="EMBL" id="MDQ0681266.1"/>
    </source>
</evidence>
<dbReference type="InterPro" id="IPR023296">
    <property type="entry name" value="Glyco_hydro_beta-prop_sf"/>
</dbReference>
<dbReference type="PANTHER" id="PTHR42812">
    <property type="entry name" value="BETA-XYLOSIDASE"/>
    <property type="match status" value="1"/>
</dbReference>
<dbReference type="InterPro" id="IPR006710">
    <property type="entry name" value="Glyco_hydro_43"/>
</dbReference>
<feature type="region of interest" description="Disordered" evidence="4">
    <location>
        <begin position="1"/>
        <end position="26"/>
    </location>
</feature>